<evidence type="ECO:0000256" key="12">
    <source>
        <dbReference type="ARBA" id="ARBA00045085"/>
    </source>
</evidence>
<feature type="domain" description="MIR" evidence="15">
    <location>
        <begin position="281"/>
        <end position="335"/>
    </location>
</feature>
<keyword evidence="10 14" id="KW-1133">Transmembrane helix</keyword>
<evidence type="ECO:0000259" key="15">
    <source>
        <dbReference type="PROSITE" id="PS50919"/>
    </source>
</evidence>
<evidence type="ECO:0000256" key="8">
    <source>
        <dbReference type="ARBA" id="ARBA00022737"/>
    </source>
</evidence>
<keyword evidence="11 14" id="KW-0472">Membrane</keyword>
<feature type="transmembrane region" description="Helical" evidence="14">
    <location>
        <begin position="174"/>
        <end position="207"/>
    </location>
</feature>
<feature type="transmembrane region" description="Helical" evidence="14">
    <location>
        <begin position="92"/>
        <end position="112"/>
    </location>
</feature>
<evidence type="ECO:0000256" key="3">
    <source>
        <dbReference type="ARBA" id="ARBA00007222"/>
    </source>
</evidence>
<feature type="transmembrane region" description="Helical" evidence="14">
    <location>
        <begin position="559"/>
        <end position="578"/>
    </location>
</feature>
<name>A0A1X2HS41_SYNRA</name>
<feature type="transmembrane region" description="Helical" evidence="14">
    <location>
        <begin position="133"/>
        <end position="162"/>
    </location>
</feature>
<gene>
    <name evidence="16" type="ORF">BCR43DRAFT_533558</name>
</gene>
<evidence type="ECO:0000256" key="4">
    <source>
        <dbReference type="ARBA" id="ARBA00012839"/>
    </source>
</evidence>
<dbReference type="Gene3D" id="2.80.10.50">
    <property type="match status" value="1"/>
</dbReference>
<evidence type="ECO:0000256" key="11">
    <source>
        <dbReference type="ARBA" id="ARBA00023136"/>
    </source>
</evidence>
<dbReference type="PANTHER" id="PTHR10050">
    <property type="entry name" value="DOLICHYL-PHOSPHATE-MANNOSE--PROTEIN MANNOSYLTRANSFERASE"/>
    <property type="match status" value="1"/>
</dbReference>
<dbReference type="EC" id="2.4.1.109" evidence="4 14"/>
<dbReference type="InterPro" id="IPR016093">
    <property type="entry name" value="MIR_motif"/>
</dbReference>
<dbReference type="Pfam" id="PF16192">
    <property type="entry name" value="PMT_4TMC"/>
    <property type="match status" value="1"/>
</dbReference>
<feature type="transmembrane region" description="Helical" evidence="14">
    <location>
        <begin position="228"/>
        <end position="247"/>
    </location>
</feature>
<evidence type="ECO:0000256" key="9">
    <source>
        <dbReference type="ARBA" id="ARBA00022824"/>
    </source>
</evidence>
<dbReference type="GO" id="GO:0005789">
    <property type="term" value="C:endoplasmic reticulum membrane"/>
    <property type="evidence" value="ECO:0007669"/>
    <property type="project" value="UniProtKB-SubCell"/>
</dbReference>
<feature type="transmembrane region" description="Helical" evidence="14">
    <location>
        <begin position="655"/>
        <end position="673"/>
    </location>
</feature>
<evidence type="ECO:0000256" key="1">
    <source>
        <dbReference type="ARBA" id="ARBA00004477"/>
    </source>
</evidence>
<dbReference type="Pfam" id="PF02815">
    <property type="entry name" value="MIR"/>
    <property type="match status" value="1"/>
</dbReference>
<dbReference type="InterPro" id="IPR027005">
    <property type="entry name" value="PMT-like"/>
</dbReference>
<dbReference type="PANTHER" id="PTHR10050:SF46">
    <property type="entry name" value="PROTEIN O-MANNOSYL-TRANSFERASE 2"/>
    <property type="match status" value="1"/>
</dbReference>
<dbReference type="InParanoid" id="A0A1X2HS41"/>
<dbReference type="EMBL" id="MCGN01000001">
    <property type="protein sequence ID" value="ORZ02397.1"/>
    <property type="molecule type" value="Genomic_DNA"/>
</dbReference>
<comment type="caution">
    <text evidence="16">The sequence shown here is derived from an EMBL/GenBank/DDBJ whole genome shotgun (WGS) entry which is preliminary data.</text>
</comment>
<evidence type="ECO:0000313" key="16">
    <source>
        <dbReference type="EMBL" id="ORZ02397.1"/>
    </source>
</evidence>
<comment type="pathway">
    <text evidence="2 14">Protein modification; protein glycosylation.</text>
</comment>
<feature type="transmembrane region" description="Helical" evidence="14">
    <location>
        <begin position="624"/>
        <end position="643"/>
    </location>
</feature>
<evidence type="ECO:0000256" key="7">
    <source>
        <dbReference type="ARBA" id="ARBA00022692"/>
    </source>
</evidence>
<evidence type="ECO:0000256" key="2">
    <source>
        <dbReference type="ARBA" id="ARBA00004922"/>
    </source>
</evidence>
<comment type="catalytic activity">
    <reaction evidence="13 14">
        <text>a di-trans,poly-cis-dolichyl beta-D-mannosyl phosphate + L-seryl-[protein] = 3-O-(alpha-D-mannosyl)-L-seryl-[protein] + a di-trans,poly-cis-dolichyl phosphate + H(+)</text>
        <dbReference type="Rhea" id="RHEA:17377"/>
        <dbReference type="Rhea" id="RHEA-COMP:9863"/>
        <dbReference type="Rhea" id="RHEA-COMP:13546"/>
        <dbReference type="Rhea" id="RHEA-COMP:19498"/>
        <dbReference type="Rhea" id="RHEA-COMP:19501"/>
        <dbReference type="ChEBI" id="CHEBI:15378"/>
        <dbReference type="ChEBI" id="CHEBI:29999"/>
        <dbReference type="ChEBI" id="CHEBI:57683"/>
        <dbReference type="ChEBI" id="CHEBI:58211"/>
        <dbReference type="ChEBI" id="CHEBI:137321"/>
        <dbReference type="EC" id="2.4.1.109"/>
    </reaction>
</comment>
<keyword evidence="6 14" id="KW-0808">Transferase</keyword>
<dbReference type="OMA" id="WIARVIC"/>
<feature type="domain" description="MIR" evidence="15">
    <location>
        <begin position="356"/>
        <end position="412"/>
    </location>
</feature>
<keyword evidence="8" id="KW-0677">Repeat</keyword>
<dbReference type="InterPro" id="IPR036300">
    <property type="entry name" value="MIR_dom_sf"/>
</dbReference>
<evidence type="ECO:0000313" key="17">
    <source>
        <dbReference type="Proteomes" id="UP000242180"/>
    </source>
</evidence>
<dbReference type="STRING" id="13706.A0A1X2HS41"/>
<evidence type="ECO:0000256" key="6">
    <source>
        <dbReference type="ARBA" id="ARBA00022679"/>
    </source>
</evidence>
<comment type="similarity">
    <text evidence="3 14">Belongs to the glycosyltransferase 39 family.</text>
</comment>
<dbReference type="PROSITE" id="PS50919">
    <property type="entry name" value="MIR"/>
    <property type="match status" value="3"/>
</dbReference>
<protein>
    <recommendedName>
        <fullName evidence="4 14">Dolichyl-phosphate-mannose--protein mannosyltransferase</fullName>
        <ecNumber evidence="4 14">2.4.1.109</ecNumber>
    </recommendedName>
</protein>
<sequence>MLKQQDVLSVLSMTLLALWTRFRVIGKSNTVVWDEAHFGKFGSYYLKHEFYFDVHPPLGKMLVGLSGYLAGYDGSFSFESGKEYPENLDYTFMRVFNATWGALLVPLAYMTARQFHFSQRASLLTSTMVLLDTAYLCISRFILLDSMLLFFTCTTLYCLSVFHNVRFRPFSLKWWTWLGLTGASLGCVLSVKWVGLFAVALVGTYTIEELWDMFGDLSMPKPTYVSHWIARVICLLCLPMAIYMASFKAHFIVLNKSGPGDTQMSSLFQAHLQGNSFNENPLDIAFGSRVTIKNFAYGGGLLHSHVQKYPEGSKRQQITCYHHKDNNNEWVFQPYHGQSNIEYDEDEQGEEDDGAVQFIKDGDTVRLVHDQTGKNLHASHYRAPLTSAHFEVSGHGEEGESDAGADWRVEVVSDLMDADIIDQERIHALSTRIRFRHAQLGCLLAADNKQLPEWGFRQIEVTCDPSKREDDPHTWWNIEEHRNPKLPPAPRDTYQSRFLSDFWQLNTAMWRSNNALIPDPDKDDLLTSTPTQWPLASVGLRMCGWADDNIKFYLLGNPIVWWSSTVSLAIFALAITVYNVRHRRQAPATLSQNEWEQFVYVGKTIFMGWFLHYVPFFIMGRVMYLHHYFPALYFSMFMVPFLLEHFTRHCSKRTSRLVFGVAFTAVIVAFLQLHPVAYGMEGPIEDYASLRWIKSWNMLDTM</sequence>
<accession>A0A1X2HS41</accession>
<dbReference type="AlphaFoldDB" id="A0A1X2HS41"/>
<dbReference type="GO" id="GO:0004169">
    <property type="term" value="F:dolichyl-phosphate-mannose-protein mannosyltransferase activity"/>
    <property type="evidence" value="ECO:0007669"/>
    <property type="project" value="UniProtKB-UniRule"/>
</dbReference>
<evidence type="ECO:0000256" key="13">
    <source>
        <dbReference type="ARBA" id="ARBA00045102"/>
    </source>
</evidence>
<reference evidence="16 17" key="1">
    <citation type="submission" date="2016-07" db="EMBL/GenBank/DDBJ databases">
        <title>Pervasive Adenine N6-methylation of Active Genes in Fungi.</title>
        <authorList>
            <consortium name="DOE Joint Genome Institute"/>
            <person name="Mondo S.J."/>
            <person name="Dannebaum R.O."/>
            <person name="Kuo R.C."/>
            <person name="Labutti K."/>
            <person name="Haridas S."/>
            <person name="Kuo A."/>
            <person name="Salamov A."/>
            <person name="Ahrendt S.R."/>
            <person name="Lipzen A."/>
            <person name="Sullivan W."/>
            <person name="Andreopoulos W.B."/>
            <person name="Clum A."/>
            <person name="Lindquist E."/>
            <person name="Daum C."/>
            <person name="Ramamoorthy G.K."/>
            <person name="Gryganskyi A."/>
            <person name="Culley D."/>
            <person name="Magnuson J.K."/>
            <person name="James T.Y."/>
            <person name="O'Malley M.A."/>
            <person name="Stajich J.E."/>
            <person name="Spatafora J.W."/>
            <person name="Visel A."/>
            <person name="Grigoriev I.V."/>
        </authorList>
    </citation>
    <scope>NUCLEOTIDE SEQUENCE [LARGE SCALE GENOMIC DNA]</scope>
    <source>
        <strain evidence="16 17">NRRL 2496</strain>
    </source>
</reference>
<keyword evidence="5 14" id="KW-0328">Glycosyltransferase</keyword>
<dbReference type="InterPro" id="IPR003342">
    <property type="entry name" value="ArnT-like_N"/>
</dbReference>
<dbReference type="OrthoDB" id="292747at2759"/>
<dbReference type="Proteomes" id="UP000242180">
    <property type="component" value="Unassembled WGS sequence"/>
</dbReference>
<evidence type="ECO:0000256" key="5">
    <source>
        <dbReference type="ARBA" id="ARBA00022676"/>
    </source>
</evidence>
<organism evidence="16 17">
    <name type="scientific">Syncephalastrum racemosum</name>
    <name type="common">Filamentous fungus</name>
    <dbReference type="NCBI Taxonomy" id="13706"/>
    <lineage>
        <taxon>Eukaryota</taxon>
        <taxon>Fungi</taxon>
        <taxon>Fungi incertae sedis</taxon>
        <taxon>Mucoromycota</taxon>
        <taxon>Mucoromycotina</taxon>
        <taxon>Mucoromycetes</taxon>
        <taxon>Mucorales</taxon>
        <taxon>Syncephalastraceae</taxon>
        <taxon>Syncephalastrum</taxon>
    </lineage>
</organism>
<dbReference type="SUPFAM" id="SSF82109">
    <property type="entry name" value="MIR domain"/>
    <property type="match status" value="1"/>
</dbReference>
<comment type="subcellular location">
    <subcellularLocation>
        <location evidence="1 14">Endoplasmic reticulum membrane</location>
        <topology evidence="1 14">Multi-pass membrane protein</topology>
    </subcellularLocation>
</comment>
<keyword evidence="9 14" id="KW-0256">Endoplasmic reticulum</keyword>
<evidence type="ECO:0000256" key="10">
    <source>
        <dbReference type="ARBA" id="ARBA00022989"/>
    </source>
</evidence>
<comment type="catalytic activity">
    <reaction evidence="12 14">
        <text>a di-trans,poly-cis-dolichyl beta-D-mannosyl phosphate + L-threonyl-[protein] = 3-O-(alpha-D-mannosyl)-L-threonyl-[protein] + a di-trans,poly-cis-dolichyl phosphate + H(+)</text>
        <dbReference type="Rhea" id="RHEA:53396"/>
        <dbReference type="Rhea" id="RHEA-COMP:11060"/>
        <dbReference type="Rhea" id="RHEA-COMP:13547"/>
        <dbReference type="Rhea" id="RHEA-COMP:19498"/>
        <dbReference type="Rhea" id="RHEA-COMP:19501"/>
        <dbReference type="ChEBI" id="CHEBI:15378"/>
        <dbReference type="ChEBI" id="CHEBI:30013"/>
        <dbReference type="ChEBI" id="CHEBI:57683"/>
        <dbReference type="ChEBI" id="CHEBI:58211"/>
        <dbReference type="ChEBI" id="CHEBI:137323"/>
        <dbReference type="EC" id="2.4.1.109"/>
    </reaction>
</comment>
<dbReference type="SMART" id="SM00472">
    <property type="entry name" value="MIR"/>
    <property type="match status" value="3"/>
</dbReference>
<keyword evidence="7 14" id="KW-0812">Transmembrane</keyword>
<dbReference type="FunCoup" id="A0A1X2HS41">
    <property type="interactions" value="314"/>
</dbReference>
<evidence type="ECO:0000256" key="14">
    <source>
        <dbReference type="RuleBase" id="RU367007"/>
    </source>
</evidence>
<dbReference type="FunFam" id="2.80.10.50:FF:000012">
    <property type="entry name" value="Protein O-mannosyl-transferase 1"/>
    <property type="match status" value="1"/>
</dbReference>
<comment type="function">
    <text evidence="14">Transfers mannose from Dol-P-mannose to Ser or Thr residues on proteins.</text>
</comment>
<dbReference type="InterPro" id="IPR032421">
    <property type="entry name" value="PMT_4TMC"/>
</dbReference>
<feature type="domain" description="MIR" evidence="15">
    <location>
        <begin position="423"/>
        <end position="481"/>
    </location>
</feature>
<proteinExistence type="inferred from homology"/>
<dbReference type="UniPathway" id="UPA00378"/>
<dbReference type="Pfam" id="PF02366">
    <property type="entry name" value="PMT"/>
    <property type="match status" value="1"/>
</dbReference>
<keyword evidence="17" id="KW-1185">Reference proteome</keyword>
<feature type="transmembrane region" description="Helical" evidence="14">
    <location>
        <begin position="598"/>
        <end position="618"/>
    </location>
</feature>